<dbReference type="InterPro" id="IPR004199">
    <property type="entry name" value="B-gal_small/dom_5"/>
</dbReference>
<dbReference type="InterPro" id="IPR023230">
    <property type="entry name" value="Glyco_hydro_2_CS"/>
</dbReference>
<organism evidence="7 8">
    <name type="scientific">Penicillium cosmopolitanum</name>
    <dbReference type="NCBI Taxonomy" id="1131564"/>
    <lineage>
        <taxon>Eukaryota</taxon>
        <taxon>Fungi</taxon>
        <taxon>Dikarya</taxon>
        <taxon>Ascomycota</taxon>
        <taxon>Pezizomycotina</taxon>
        <taxon>Eurotiomycetes</taxon>
        <taxon>Eurotiomycetidae</taxon>
        <taxon>Eurotiales</taxon>
        <taxon>Aspergillaceae</taxon>
        <taxon>Penicillium</taxon>
    </lineage>
</organism>
<dbReference type="InterPro" id="IPR036156">
    <property type="entry name" value="Beta-gal/glucu_dom_sf"/>
</dbReference>
<accession>A0A9W9SLN4</accession>
<dbReference type="InterPro" id="IPR006104">
    <property type="entry name" value="Glyco_hydro_2_N"/>
</dbReference>
<dbReference type="FunFam" id="2.60.120.260:FF:000125">
    <property type="entry name" value="Intracellular beta-galactosidase BgaD"/>
    <property type="match status" value="1"/>
</dbReference>
<dbReference type="PRINTS" id="PR00132">
    <property type="entry name" value="GLHYDRLASE2"/>
</dbReference>
<comment type="caution">
    <text evidence="7">The sequence shown here is derived from an EMBL/GenBank/DDBJ whole genome shotgun (WGS) entry which is preliminary data.</text>
</comment>
<dbReference type="InterPro" id="IPR008979">
    <property type="entry name" value="Galactose-bd-like_sf"/>
</dbReference>
<dbReference type="InterPro" id="IPR050347">
    <property type="entry name" value="Bact_Beta-galactosidase"/>
</dbReference>
<dbReference type="GO" id="GO:0030246">
    <property type="term" value="F:carbohydrate binding"/>
    <property type="evidence" value="ECO:0007669"/>
    <property type="project" value="InterPro"/>
</dbReference>
<dbReference type="OrthoDB" id="408320at2759"/>
<sequence>MSEADSSTCDWENPRIFQRNKLPPRAYFLPQTSLSLNGRWDFNYALSPLLAPEVSNDKKSDTPSESVQWTTISVPGHWQLQGHGRPNYTNTIFPFPCDPPRVPSQNPTGTYRRSFDVPPDWDPSAQLRLRFDGVDCAYHLWVNGHEVGYAQGSRNPAEFDISQFVDRKGKNDLVVRVYQWSDGSYIEDQDQWWLSGIFRDVNLLAFPSAARIEDFFAKTEFDESYEDAVLKITVRLTTTEPVVLEATLSDRKGSHGVIGSASVSQVDDGDAILEIPVKRPEKWTAETPYLYDLTISLHTSSDRTTVQKIHHRVGFRQVEIKKGNITVNGKAILFRGANRHDHHPQFGRAVPLSFLREDLLIMKRHNLNSLRCCHYPSHPRLYELCDELGLWVMDEADLECHGFYDAVARPLDIPESMDYEERKKLTFEKAAQYTSNNPEWKDAYLDRAIQMVQRDKNHPCIVIWSLGNEAFYGQNHQAMHDYIKSTDPSRPIHYEGDPEAQSADMFSYMYPSVKRIEKLAVAEGDEFKKPIVLCEYGHAMGNAPGALEEYMEAFRTHRRLQGGWIWEWANHGLWDEERGFYGYGGDFDDFPNDGIFVMDGLCFSNHTPTPGLIELQKAYSPVHASYANGSISIENRYDFTELEHLQALYRIESLGEETTIISTGSLKVPSVKAGQSANIEFAQDLPSLPEGEIWLTVSFQNIQSTTWAPSGHEVAWFQHPFKISSIGPSLSPRFPIQLSSNRSSYSVTGPDFEICLSRSTGGLTSWTSKGHQLLDPDLKTATALTPGFWRPPTDNDTMSSDLEERKRYGLNDMRVQLRSTKASQVEGDSVKILTEAWVGPPVLAWGFQVTTTYTVTGDGKLSVASHVKPQGSIPLDLPRLGLDLRLTDKLDNAKWFGLGPGESYPDKKRSQKLGIYKASTEQLHTPYEVPQEGGNRSETRWLQLSDNRGWGIKIFRDSVHTDKDPTVHFHWAASRYSAKQIESARHPCDLAPGKTVHVRLDAECSGVGTGACGPTTLDKYLVACEEREFRFTLVPFFSDGF</sequence>
<evidence type="ECO:0000259" key="6">
    <source>
        <dbReference type="SMART" id="SM01038"/>
    </source>
</evidence>
<comment type="similarity">
    <text evidence="1 5">Belongs to the glycosyl hydrolase 2 family.</text>
</comment>
<dbReference type="InterPro" id="IPR032312">
    <property type="entry name" value="LacZ_4"/>
</dbReference>
<dbReference type="Pfam" id="PF02836">
    <property type="entry name" value="Glyco_hydro_2_C"/>
    <property type="match status" value="1"/>
</dbReference>
<evidence type="ECO:0000256" key="2">
    <source>
        <dbReference type="ARBA" id="ARBA00022801"/>
    </source>
</evidence>
<evidence type="ECO:0000256" key="1">
    <source>
        <dbReference type="ARBA" id="ARBA00007401"/>
    </source>
</evidence>
<dbReference type="GO" id="GO:0005990">
    <property type="term" value="P:lactose catabolic process"/>
    <property type="evidence" value="ECO:0007669"/>
    <property type="project" value="TreeGrafter"/>
</dbReference>
<evidence type="ECO:0000256" key="4">
    <source>
        <dbReference type="ARBA" id="ARBA00032230"/>
    </source>
</evidence>
<dbReference type="Gene3D" id="3.20.20.80">
    <property type="entry name" value="Glycosidases"/>
    <property type="match status" value="1"/>
</dbReference>
<dbReference type="InterPro" id="IPR014718">
    <property type="entry name" value="GH-type_carb-bd"/>
</dbReference>
<evidence type="ECO:0000256" key="3">
    <source>
        <dbReference type="ARBA" id="ARBA00023295"/>
    </source>
</evidence>
<dbReference type="Pfam" id="PF16353">
    <property type="entry name" value="LacZ_4"/>
    <property type="match status" value="1"/>
</dbReference>
<dbReference type="Pfam" id="PF02929">
    <property type="entry name" value="Bgal_small_N"/>
    <property type="match status" value="1"/>
</dbReference>
<dbReference type="Gene3D" id="2.70.98.10">
    <property type="match status" value="1"/>
</dbReference>
<keyword evidence="2 5" id="KW-0378">Hydrolase</keyword>
<dbReference type="InterPro" id="IPR006101">
    <property type="entry name" value="Glyco_hydro_2"/>
</dbReference>
<dbReference type="Proteomes" id="UP001147747">
    <property type="component" value="Unassembled WGS sequence"/>
</dbReference>
<dbReference type="GO" id="GO:0004565">
    <property type="term" value="F:beta-galactosidase activity"/>
    <property type="evidence" value="ECO:0007669"/>
    <property type="project" value="InterPro"/>
</dbReference>
<evidence type="ECO:0000313" key="8">
    <source>
        <dbReference type="Proteomes" id="UP001147747"/>
    </source>
</evidence>
<dbReference type="PANTHER" id="PTHR46323">
    <property type="entry name" value="BETA-GALACTOSIDASE"/>
    <property type="match status" value="1"/>
</dbReference>
<keyword evidence="8" id="KW-1185">Reference proteome</keyword>
<dbReference type="PANTHER" id="PTHR46323:SF1">
    <property type="entry name" value="LACTASE"/>
    <property type="match status" value="1"/>
</dbReference>
<dbReference type="GeneID" id="81376270"/>
<keyword evidence="3 5" id="KW-0326">Glycosidase</keyword>
<feature type="domain" description="Beta galactosidase small chain/" evidence="6">
    <location>
        <begin position="746"/>
        <end position="1034"/>
    </location>
</feature>
<dbReference type="SUPFAM" id="SSF49303">
    <property type="entry name" value="beta-Galactosidase/glucuronidase domain"/>
    <property type="match status" value="2"/>
</dbReference>
<dbReference type="PROSITE" id="PS00719">
    <property type="entry name" value="GLYCOSYL_HYDROL_F2_1"/>
    <property type="match status" value="1"/>
</dbReference>
<dbReference type="SMART" id="SM01038">
    <property type="entry name" value="Bgal_small_N"/>
    <property type="match status" value="1"/>
</dbReference>
<proteinExistence type="inferred from homology"/>
<dbReference type="FunFam" id="3.20.20.80:FF:000018">
    <property type="entry name" value="Beta-galactosidase"/>
    <property type="match status" value="1"/>
</dbReference>
<dbReference type="GO" id="GO:0009341">
    <property type="term" value="C:beta-galactosidase complex"/>
    <property type="evidence" value="ECO:0007669"/>
    <property type="project" value="InterPro"/>
</dbReference>
<dbReference type="Gene3D" id="2.60.120.260">
    <property type="entry name" value="Galactose-binding domain-like"/>
    <property type="match status" value="1"/>
</dbReference>
<dbReference type="InterPro" id="IPR011013">
    <property type="entry name" value="Gal_mutarotase_sf_dom"/>
</dbReference>
<dbReference type="SUPFAM" id="SSF49785">
    <property type="entry name" value="Galactose-binding domain-like"/>
    <property type="match status" value="1"/>
</dbReference>
<protein>
    <recommendedName>
        <fullName evidence="4">Lactase</fullName>
    </recommendedName>
</protein>
<reference evidence="7" key="2">
    <citation type="journal article" date="2023" name="IMA Fungus">
        <title>Comparative genomic study of the Penicillium genus elucidates a diverse pangenome and 15 lateral gene transfer events.</title>
        <authorList>
            <person name="Petersen C."/>
            <person name="Sorensen T."/>
            <person name="Nielsen M.R."/>
            <person name="Sondergaard T.E."/>
            <person name="Sorensen J.L."/>
            <person name="Fitzpatrick D.A."/>
            <person name="Frisvad J.C."/>
            <person name="Nielsen K.L."/>
        </authorList>
    </citation>
    <scope>NUCLEOTIDE SEQUENCE</scope>
    <source>
        <strain evidence="7">IBT 29677</strain>
    </source>
</reference>
<dbReference type="InterPro" id="IPR013783">
    <property type="entry name" value="Ig-like_fold"/>
</dbReference>
<dbReference type="Gene3D" id="2.60.40.10">
    <property type="entry name" value="Immunoglobulins"/>
    <property type="match status" value="2"/>
</dbReference>
<dbReference type="SUPFAM" id="SSF74650">
    <property type="entry name" value="Galactose mutarotase-like"/>
    <property type="match status" value="1"/>
</dbReference>
<dbReference type="AlphaFoldDB" id="A0A9W9SLN4"/>
<dbReference type="SUPFAM" id="SSF51445">
    <property type="entry name" value="(Trans)glycosidases"/>
    <property type="match status" value="1"/>
</dbReference>
<dbReference type="RefSeq" id="XP_056483320.1">
    <property type="nucleotide sequence ID" value="XM_056637290.1"/>
</dbReference>
<dbReference type="Pfam" id="PF02837">
    <property type="entry name" value="Glyco_hydro_2_N"/>
    <property type="match status" value="1"/>
</dbReference>
<evidence type="ECO:0000256" key="5">
    <source>
        <dbReference type="RuleBase" id="RU361154"/>
    </source>
</evidence>
<reference evidence="7" key="1">
    <citation type="submission" date="2022-12" db="EMBL/GenBank/DDBJ databases">
        <authorList>
            <person name="Petersen C."/>
        </authorList>
    </citation>
    <scope>NUCLEOTIDE SEQUENCE</scope>
    <source>
        <strain evidence="7">IBT 29677</strain>
    </source>
</reference>
<dbReference type="InterPro" id="IPR006102">
    <property type="entry name" value="Ig-like_GH2"/>
</dbReference>
<evidence type="ECO:0000313" key="7">
    <source>
        <dbReference type="EMBL" id="KAJ5379534.1"/>
    </source>
</evidence>
<dbReference type="InterPro" id="IPR017853">
    <property type="entry name" value="GH"/>
</dbReference>
<name>A0A9W9SLN4_9EURO</name>
<gene>
    <name evidence="7" type="ORF">N7509_012653</name>
</gene>
<dbReference type="InterPro" id="IPR006103">
    <property type="entry name" value="Glyco_hydro_2_cat"/>
</dbReference>
<dbReference type="InterPro" id="IPR023232">
    <property type="entry name" value="Glyco_hydro_2_AS"/>
</dbReference>
<dbReference type="EMBL" id="JAPZBU010000011">
    <property type="protein sequence ID" value="KAJ5379534.1"/>
    <property type="molecule type" value="Genomic_DNA"/>
</dbReference>
<dbReference type="PROSITE" id="PS00608">
    <property type="entry name" value="GLYCOSYL_HYDROL_F2_2"/>
    <property type="match status" value="1"/>
</dbReference>
<dbReference type="Pfam" id="PF00703">
    <property type="entry name" value="Glyco_hydro_2"/>
    <property type="match status" value="1"/>
</dbReference>